<keyword evidence="4 5" id="KW-0472">Membrane</keyword>
<dbReference type="KEGG" id="bany:112056887"/>
<evidence type="ECO:0000313" key="7">
    <source>
        <dbReference type="Proteomes" id="UP001652582"/>
    </source>
</evidence>
<dbReference type="InterPro" id="IPR020846">
    <property type="entry name" value="MFS_dom"/>
</dbReference>
<feature type="transmembrane region" description="Helical" evidence="5">
    <location>
        <begin position="392"/>
        <end position="418"/>
    </location>
</feature>
<dbReference type="Proteomes" id="UP001652582">
    <property type="component" value="Chromosome 27"/>
</dbReference>
<evidence type="ECO:0000256" key="4">
    <source>
        <dbReference type="ARBA" id="ARBA00023136"/>
    </source>
</evidence>
<reference evidence="8" key="1">
    <citation type="submission" date="2025-08" db="UniProtKB">
        <authorList>
            <consortium name="RefSeq"/>
        </authorList>
    </citation>
    <scope>IDENTIFICATION</scope>
</reference>
<feature type="domain" description="Major facilitator superfamily (MFS) profile" evidence="6">
    <location>
        <begin position="18"/>
        <end position="450"/>
    </location>
</feature>
<feature type="transmembrane region" description="Helical" evidence="5">
    <location>
        <begin position="328"/>
        <end position="350"/>
    </location>
</feature>
<dbReference type="OrthoDB" id="6133115at2759"/>
<protein>
    <submittedName>
        <fullName evidence="8">Uncharacterized protein LOC112056887 isoform X1</fullName>
    </submittedName>
</protein>
<dbReference type="AlphaFoldDB" id="A0A6J1P5S0"/>
<feature type="transmembrane region" description="Helical" evidence="5">
    <location>
        <begin position="356"/>
        <end position="380"/>
    </location>
</feature>
<feature type="transmembrane region" description="Helical" evidence="5">
    <location>
        <begin position="424"/>
        <end position="444"/>
    </location>
</feature>
<dbReference type="Gene3D" id="1.20.1250.20">
    <property type="entry name" value="MFS general substrate transporter like domains"/>
    <property type="match status" value="1"/>
</dbReference>
<feature type="transmembrane region" description="Helical" evidence="5">
    <location>
        <begin position="86"/>
        <end position="105"/>
    </location>
</feature>
<feature type="transmembrane region" description="Helical" evidence="5">
    <location>
        <begin position="57"/>
        <end position="79"/>
    </location>
</feature>
<feature type="transmembrane region" description="Helical" evidence="5">
    <location>
        <begin position="111"/>
        <end position="132"/>
    </location>
</feature>
<evidence type="ECO:0000256" key="5">
    <source>
        <dbReference type="SAM" id="Phobius"/>
    </source>
</evidence>
<dbReference type="GO" id="GO:0022857">
    <property type="term" value="F:transmembrane transporter activity"/>
    <property type="evidence" value="ECO:0007669"/>
    <property type="project" value="InterPro"/>
</dbReference>
<dbReference type="SUPFAM" id="SSF103473">
    <property type="entry name" value="MFS general substrate transporter"/>
    <property type="match status" value="1"/>
</dbReference>
<dbReference type="GO" id="GO:0016020">
    <property type="term" value="C:membrane"/>
    <property type="evidence" value="ECO:0007669"/>
    <property type="project" value="UniProtKB-SubCell"/>
</dbReference>
<dbReference type="Pfam" id="PF00083">
    <property type="entry name" value="Sugar_tr"/>
    <property type="match status" value="1"/>
</dbReference>
<keyword evidence="2 5" id="KW-0812">Transmembrane</keyword>
<organism evidence="7 8">
    <name type="scientific">Bicyclus anynana</name>
    <name type="common">Squinting bush brown butterfly</name>
    <dbReference type="NCBI Taxonomy" id="110368"/>
    <lineage>
        <taxon>Eukaryota</taxon>
        <taxon>Metazoa</taxon>
        <taxon>Ecdysozoa</taxon>
        <taxon>Arthropoda</taxon>
        <taxon>Hexapoda</taxon>
        <taxon>Insecta</taxon>
        <taxon>Pterygota</taxon>
        <taxon>Neoptera</taxon>
        <taxon>Endopterygota</taxon>
        <taxon>Lepidoptera</taxon>
        <taxon>Glossata</taxon>
        <taxon>Ditrysia</taxon>
        <taxon>Papilionoidea</taxon>
        <taxon>Nymphalidae</taxon>
        <taxon>Satyrinae</taxon>
        <taxon>Satyrini</taxon>
        <taxon>Mycalesina</taxon>
        <taxon>Bicyclus</taxon>
    </lineage>
</organism>
<dbReference type="RefSeq" id="XP_023953144.2">
    <property type="nucleotide sequence ID" value="XM_024097376.2"/>
</dbReference>
<proteinExistence type="predicted"/>
<evidence type="ECO:0000256" key="3">
    <source>
        <dbReference type="ARBA" id="ARBA00022989"/>
    </source>
</evidence>
<feature type="transmembrane region" description="Helical" evidence="5">
    <location>
        <begin position="259"/>
        <end position="287"/>
    </location>
</feature>
<evidence type="ECO:0000256" key="1">
    <source>
        <dbReference type="ARBA" id="ARBA00004141"/>
    </source>
</evidence>
<dbReference type="InterPro" id="IPR036259">
    <property type="entry name" value="MFS_trans_sf"/>
</dbReference>
<dbReference type="InterPro" id="IPR005828">
    <property type="entry name" value="MFS_sugar_transport-like"/>
</dbReference>
<evidence type="ECO:0000259" key="6">
    <source>
        <dbReference type="PROSITE" id="PS50850"/>
    </source>
</evidence>
<dbReference type="GeneID" id="112056887"/>
<keyword evidence="3 5" id="KW-1133">Transmembrane helix</keyword>
<dbReference type="InterPro" id="IPR050549">
    <property type="entry name" value="MFS_Trehalose_Transporter"/>
</dbReference>
<comment type="subcellular location">
    <subcellularLocation>
        <location evidence="1">Membrane</location>
        <topology evidence="1">Multi-pass membrane protein</topology>
    </subcellularLocation>
</comment>
<dbReference type="PANTHER" id="PTHR48021">
    <property type="match status" value="1"/>
</dbReference>
<feature type="transmembrane region" description="Helical" evidence="5">
    <location>
        <begin position="299"/>
        <end position="321"/>
    </location>
</feature>
<dbReference type="PANTHER" id="PTHR48021:SF68">
    <property type="entry name" value="MAJOR FACILITATOR SUPERFAMILY (MFS) PROFILE DOMAIN-CONTAINING PROTEIN"/>
    <property type="match status" value="1"/>
</dbReference>
<keyword evidence="7" id="KW-1185">Reference proteome</keyword>
<gene>
    <name evidence="8" type="primary">LOC112056887</name>
</gene>
<sequence>MYVFSTYNYNKNNFQACVIGSLNWVSFSNGFVYGQVGSLINSLQKKEECVELGEGQISLIASTITMMNLVGTGLSAIITDKFGRRWPYIIFSLPLIINWIVLYNAREMYHFMISRIIAGISVGGLVTLNIFVTSEYTSPKTRAFYLNMVTTLTPALGTGLGHAIGLAIHWRTSAVVGIIPSALGVLLPYFWSESPHWLASKGRFDECQTTFRQLHGKTPNSERELALLIKMERSKLEMADKTNCKPTLKRLIVVFKRKYFWDLFVLSIFIHAYLTAAGKLIFSLLATVILEQITGTSNVFMYTLFVDGFIVIGSCLSCLFIRKTSMRTLLFSTGFTANVILVMFSLFYYFRNGQSYFDWINVSLLALYFIAINAGPYPLLEAMYSEMFPLELKVYIFTLSAIILIAALSLSIFLLPYIVSAIGYQGLFIMNAAIMSVSLVYIWWRLPETKGKTLQEIEVYFKTNNFNVEAVLTSSDQAKALI</sequence>
<evidence type="ECO:0000313" key="8">
    <source>
        <dbReference type="RefSeq" id="XP_023953144.2"/>
    </source>
</evidence>
<dbReference type="PROSITE" id="PS50850">
    <property type="entry name" value="MFS"/>
    <property type="match status" value="1"/>
</dbReference>
<feature type="transmembrane region" description="Helical" evidence="5">
    <location>
        <begin position="174"/>
        <end position="191"/>
    </location>
</feature>
<evidence type="ECO:0000256" key="2">
    <source>
        <dbReference type="ARBA" id="ARBA00022692"/>
    </source>
</evidence>
<feature type="transmembrane region" description="Helical" evidence="5">
    <location>
        <begin position="144"/>
        <end position="168"/>
    </location>
</feature>
<accession>A0A6J1P5S0</accession>
<name>A0A6J1P5S0_BICAN</name>